<dbReference type="OrthoDB" id="1874341at2759"/>
<evidence type="ECO:0000313" key="4">
    <source>
        <dbReference type="Proteomes" id="UP000001876"/>
    </source>
</evidence>
<dbReference type="STRING" id="564608.C1MQD4"/>
<evidence type="ECO:0000256" key="1">
    <source>
        <dbReference type="ARBA" id="ARBA00006298"/>
    </source>
</evidence>
<name>C1MQD4_MICPC</name>
<feature type="region of interest" description="Disordered" evidence="2">
    <location>
        <begin position="379"/>
        <end position="400"/>
    </location>
</feature>
<dbReference type="Proteomes" id="UP000001876">
    <property type="component" value="Unassembled WGS sequence"/>
</dbReference>
<dbReference type="PANTHER" id="PTHR22767">
    <property type="entry name" value="N-TERMINAL ACETYLTRANSFERASE-RELATED"/>
    <property type="match status" value="1"/>
</dbReference>
<proteinExistence type="inferred from homology"/>
<dbReference type="PANTHER" id="PTHR22767:SF3">
    <property type="entry name" value="N-ALPHA-ACETYLTRANSFERASE 25, NATB AUXILIARY SUBUNIT"/>
    <property type="match status" value="1"/>
</dbReference>
<dbReference type="OMA" id="CAQDMRR"/>
<dbReference type="eggNOG" id="KOG2053">
    <property type="taxonomic scope" value="Eukaryota"/>
</dbReference>
<reference evidence="3 4" key="1">
    <citation type="journal article" date="2009" name="Science">
        <title>Green evolution and dynamic adaptations revealed by genomes of the marine picoeukaryotes Micromonas.</title>
        <authorList>
            <person name="Worden A.Z."/>
            <person name="Lee J.H."/>
            <person name="Mock T."/>
            <person name="Rouze P."/>
            <person name="Simmons M.P."/>
            <person name="Aerts A.L."/>
            <person name="Allen A.E."/>
            <person name="Cuvelier M.L."/>
            <person name="Derelle E."/>
            <person name="Everett M.V."/>
            <person name="Foulon E."/>
            <person name="Grimwood J."/>
            <person name="Gundlach H."/>
            <person name="Henrissat B."/>
            <person name="Napoli C."/>
            <person name="McDonald S.M."/>
            <person name="Parker M.S."/>
            <person name="Rombauts S."/>
            <person name="Salamov A."/>
            <person name="Von Dassow P."/>
            <person name="Badger J.H."/>
            <person name="Coutinho P.M."/>
            <person name="Demir E."/>
            <person name="Dubchak I."/>
            <person name="Gentemann C."/>
            <person name="Eikrem W."/>
            <person name="Gready J.E."/>
            <person name="John U."/>
            <person name="Lanier W."/>
            <person name="Lindquist E.A."/>
            <person name="Lucas S."/>
            <person name="Mayer K.F."/>
            <person name="Moreau H."/>
            <person name="Not F."/>
            <person name="Otillar R."/>
            <person name="Panaud O."/>
            <person name="Pangilinan J."/>
            <person name="Paulsen I."/>
            <person name="Piegu B."/>
            <person name="Poliakov A."/>
            <person name="Robbens S."/>
            <person name="Schmutz J."/>
            <person name="Toulza E."/>
            <person name="Wyss T."/>
            <person name="Zelensky A."/>
            <person name="Zhou K."/>
            <person name="Armbrust E.V."/>
            <person name="Bhattacharya D."/>
            <person name="Goodenough U.W."/>
            <person name="Van de Peer Y."/>
            <person name="Grigoriev I.V."/>
        </authorList>
    </citation>
    <scope>NUCLEOTIDE SEQUENCE [LARGE SCALE GENOMIC DNA]</scope>
    <source>
        <strain evidence="3 4">CCMP1545</strain>
    </source>
</reference>
<dbReference type="GeneID" id="9683175"/>
<dbReference type="KEGG" id="mpp:MICPUCDRAFT_57249"/>
<organism evidence="4">
    <name type="scientific">Micromonas pusilla (strain CCMP1545)</name>
    <name type="common">Picoplanktonic green alga</name>
    <dbReference type="NCBI Taxonomy" id="564608"/>
    <lineage>
        <taxon>Eukaryota</taxon>
        <taxon>Viridiplantae</taxon>
        <taxon>Chlorophyta</taxon>
        <taxon>Mamiellophyceae</taxon>
        <taxon>Mamiellales</taxon>
        <taxon>Mamiellaceae</taxon>
        <taxon>Micromonas</taxon>
    </lineage>
</organism>
<accession>C1MQD4</accession>
<comment type="similarity">
    <text evidence="1">Belongs to the MDM20/NAA25 family.</text>
</comment>
<dbReference type="AlphaFoldDB" id="C1MQD4"/>
<dbReference type="Pfam" id="PF09797">
    <property type="entry name" value="NatB_MDM20"/>
    <property type="match status" value="1"/>
</dbReference>
<dbReference type="Gene3D" id="1.25.40.1040">
    <property type="match status" value="1"/>
</dbReference>
<dbReference type="GO" id="GO:0031416">
    <property type="term" value="C:NatB complex"/>
    <property type="evidence" value="ECO:0007669"/>
    <property type="project" value="TreeGrafter"/>
</dbReference>
<gene>
    <name evidence="3" type="ORF">MICPUCDRAFT_57249</name>
</gene>
<dbReference type="SUPFAM" id="SSF48452">
    <property type="entry name" value="TPR-like"/>
    <property type="match status" value="1"/>
</dbReference>
<evidence type="ECO:0000313" key="3">
    <source>
        <dbReference type="EMBL" id="EEH58060.1"/>
    </source>
</evidence>
<dbReference type="EMBL" id="GG663738">
    <property type="protein sequence ID" value="EEH58060.1"/>
    <property type="molecule type" value="Genomic_DNA"/>
</dbReference>
<dbReference type="InterPro" id="IPR019183">
    <property type="entry name" value="NAA25_NatB_aux_su"/>
</dbReference>
<sequence length="1060" mass="110662">MGKSKDTTSKAIDPMALHRKLEPLYELLDKGNNKAALKGATQLLAKHPNLQIARALKGIALYRSGKKDEGVAICDEIKDEGPEDDNTLHTLQVFYRNAGMPSSIVSMFEAASARDPKNLEHLSLLFSAHARDFAFVKQQQCAMKLYRLTNDPKHVMWAVCGILLQTRGMTREERRDATLTRLAAGMCAKLEKNGGVTDRETLLVCARVLRECGRGRDARTLLESALAEKCVPMKAERLSLCATQAAEDGDVDDALAHWRGVLKEMPDDWQAASCAMDLTMRGTVAAAPRKAPASAGGDWAPDDAFTAEGVRGGGGDGDKDDVARRVGAMALTSPDGEGVERGETLVRELVAAADEAGGAMKVGRGPYLLEVELAYRKSQLRGSSSTTTTSPPPAGASEDESLPAAMMKYWREFGYWTSCAKDLAPYSRRLLETDADAAAAVRERLASEAAAAAAAAASSDEPANRKLRRAVAAEAIRAQLGSCGGSWRDRRDSNGILGPALPSSSGRTLATDLMTRYREAREVVAGADPREPTPADTLALLAVNALAAEATSHAARAYANGVGGEIDVDAAAEATRALLVAAACASEAVRNSPNHAELRIGLSVLYTLLGAHDAACETHAALDCKNIQMDTMAHLELPHLEGGDDGAALNWFAARSDLLATDAGKDITENGVKAYDNGVYTKALEFVDFHRRLNTSHALKNAAVVKWRAALREAVVGDAAAGAKPELVFNVLRKVLRGAADACEPLPTRGADWPSSCFNEDLCTNPAFYPPHGGLASLAAADWWRSRGVDASPRAGAETPVAGAHDVGVGAGASVAHRARWQRAMRRRVVEIHAMRAAAGDADADAVDAVAAAAEALFATDADADADAAVAPSTRACDAASNAMLRALLDIARAEDDEREGRAASLDALAASIEARCDDVRSELRRGGGATLDVTCGGVVAATTHLVSEIGAGAFATLASASSAAAKGGANGAADAAVANAARRIKDALAGVVAAASAFDAGDATAAAADVSARCGGAADEDVLREVLKNVAAAHEETFEAVATRGGRLIAHLGAIADAE</sequence>
<dbReference type="InterPro" id="IPR011990">
    <property type="entry name" value="TPR-like_helical_dom_sf"/>
</dbReference>
<protein>
    <submittedName>
        <fullName evidence="3">Predicted protein</fullName>
    </submittedName>
</protein>
<keyword evidence="4" id="KW-1185">Reference proteome</keyword>
<evidence type="ECO:0000256" key="2">
    <source>
        <dbReference type="SAM" id="MobiDB-lite"/>
    </source>
</evidence>
<dbReference type="RefSeq" id="XP_003058109.1">
    <property type="nucleotide sequence ID" value="XM_003058063.1"/>
</dbReference>